<evidence type="ECO:0000256" key="4">
    <source>
        <dbReference type="ARBA" id="ARBA00022723"/>
    </source>
</evidence>
<evidence type="ECO:0000259" key="15">
    <source>
        <dbReference type="PROSITE" id="PS51379"/>
    </source>
</evidence>
<dbReference type="GO" id="GO:0046872">
    <property type="term" value="F:metal ion binding"/>
    <property type="evidence" value="ECO:0007669"/>
    <property type="project" value="UniProtKB-KW"/>
</dbReference>
<dbReference type="Proteomes" id="UP000885738">
    <property type="component" value="Unassembled WGS sequence"/>
</dbReference>
<dbReference type="InterPro" id="IPR023753">
    <property type="entry name" value="FAD/NAD-binding_dom"/>
</dbReference>
<dbReference type="PROSITE" id="PS00198">
    <property type="entry name" value="4FE4S_FER_1"/>
    <property type="match status" value="1"/>
</dbReference>
<keyword evidence="6" id="KW-0408">Iron</keyword>
<evidence type="ECO:0000256" key="6">
    <source>
        <dbReference type="ARBA" id="ARBA00023004"/>
    </source>
</evidence>
<dbReference type="PROSITE" id="PS51379">
    <property type="entry name" value="4FE4S_FER_2"/>
    <property type="match status" value="2"/>
</dbReference>
<keyword evidence="3" id="KW-0288">FMN</keyword>
<comment type="catalytic activity">
    <reaction evidence="11">
        <text>5,6-dihydrouracil + NAD(+) = uracil + NADH + H(+)</text>
        <dbReference type="Rhea" id="RHEA:20189"/>
        <dbReference type="ChEBI" id="CHEBI:15378"/>
        <dbReference type="ChEBI" id="CHEBI:15901"/>
        <dbReference type="ChEBI" id="CHEBI:17568"/>
        <dbReference type="ChEBI" id="CHEBI:57540"/>
        <dbReference type="ChEBI" id="CHEBI:57945"/>
        <dbReference type="EC" id="1.3.1.1"/>
    </reaction>
</comment>
<evidence type="ECO:0000256" key="7">
    <source>
        <dbReference type="ARBA" id="ARBA00023014"/>
    </source>
</evidence>
<reference evidence="16" key="1">
    <citation type="journal article" date="2020" name="mSystems">
        <title>Genome- and Community-Level Interaction Insights into Carbon Utilization and Element Cycling Functions of Hydrothermarchaeota in Hydrothermal Sediment.</title>
        <authorList>
            <person name="Zhou Z."/>
            <person name="Liu Y."/>
            <person name="Xu W."/>
            <person name="Pan J."/>
            <person name="Luo Z.H."/>
            <person name="Li M."/>
        </authorList>
    </citation>
    <scope>NUCLEOTIDE SEQUENCE [LARGE SCALE GENOMIC DNA]</scope>
    <source>
        <strain evidence="16">HyVt-389</strain>
    </source>
</reference>
<evidence type="ECO:0000256" key="9">
    <source>
        <dbReference type="ARBA" id="ARBA00032722"/>
    </source>
</evidence>
<dbReference type="Pfam" id="PF07992">
    <property type="entry name" value="Pyr_redox_2"/>
    <property type="match status" value="1"/>
</dbReference>
<evidence type="ECO:0000313" key="16">
    <source>
        <dbReference type="EMBL" id="HEC67848.1"/>
    </source>
</evidence>
<dbReference type="SUPFAM" id="SSF46548">
    <property type="entry name" value="alpha-helical ferredoxin"/>
    <property type="match status" value="2"/>
</dbReference>
<organism evidence="16">
    <name type="scientific">Desulfofervidus auxilii</name>
    <dbReference type="NCBI Taxonomy" id="1621989"/>
    <lineage>
        <taxon>Bacteria</taxon>
        <taxon>Pseudomonadati</taxon>
        <taxon>Thermodesulfobacteriota</taxon>
        <taxon>Candidatus Desulfofervidia</taxon>
        <taxon>Candidatus Desulfofervidales</taxon>
        <taxon>Candidatus Desulfofervidaceae</taxon>
        <taxon>Candidatus Desulfofervidus</taxon>
    </lineage>
</organism>
<dbReference type="Gene3D" id="3.50.50.60">
    <property type="entry name" value="FAD/NAD(P)-binding domain"/>
    <property type="match status" value="1"/>
</dbReference>
<comment type="catalytic activity">
    <reaction evidence="10">
        <text>5,6-dihydrothymine + NAD(+) = thymine + NADH + H(+)</text>
        <dbReference type="Rhea" id="RHEA:28791"/>
        <dbReference type="ChEBI" id="CHEBI:15378"/>
        <dbReference type="ChEBI" id="CHEBI:17821"/>
        <dbReference type="ChEBI" id="CHEBI:27468"/>
        <dbReference type="ChEBI" id="CHEBI:57540"/>
        <dbReference type="ChEBI" id="CHEBI:57945"/>
        <dbReference type="EC" id="1.3.1.1"/>
    </reaction>
</comment>
<evidence type="ECO:0000256" key="11">
    <source>
        <dbReference type="ARBA" id="ARBA00048792"/>
    </source>
</evidence>
<dbReference type="PANTHER" id="PTHR43073:SF2">
    <property type="entry name" value="DIHYDROPYRIMIDINE DEHYDROGENASE [NADP(+)]"/>
    <property type="match status" value="1"/>
</dbReference>
<evidence type="ECO:0000256" key="14">
    <source>
        <dbReference type="ARBA" id="ARBA00049728"/>
    </source>
</evidence>
<dbReference type="Gene3D" id="3.40.50.720">
    <property type="entry name" value="NAD(P)-binding Rossmann-like Domain"/>
    <property type="match status" value="1"/>
</dbReference>
<feature type="domain" description="4Fe-4S ferredoxin-type" evidence="15">
    <location>
        <begin position="507"/>
        <end position="536"/>
    </location>
</feature>
<dbReference type="SUPFAM" id="SSF51905">
    <property type="entry name" value="FAD/NAD(P)-binding domain"/>
    <property type="match status" value="1"/>
</dbReference>
<evidence type="ECO:0000256" key="1">
    <source>
        <dbReference type="ARBA" id="ARBA00001917"/>
    </source>
</evidence>
<feature type="domain" description="4Fe-4S ferredoxin-type" evidence="15">
    <location>
        <begin position="544"/>
        <end position="573"/>
    </location>
</feature>
<dbReference type="PRINTS" id="PR00469">
    <property type="entry name" value="PNDRDTASEII"/>
</dbReference>
<evidence type="ECO:0000256" key="3">
    <source>
        <dbReference type="ARBA" id="ARBA00022643"/>
    </source>
</evidence>
<keyword evidence="5" id="KW-0560">Oxidoreductase</keyword>
<dbReference type="Pfam" id="PF12838">
    <property type="entry name" value="Fer4_7"/>
    <property type="match status" value="1"/>
</dbReference>
<dbReference type="Gene3D" id="3.30.70.20">
    <property type="match status" value="1"/>
</dbReference>
<dbReference type="GO" id="GO:0004159">
    <property type="term" value="F:dihydropyrimidine dehydrogenase (NAD+) activity"/>
    <property type="evidence" value="ECO:0007669"/>
    <property type="project" value="UniProtKB-EC"/>
</dbReference>
<dbReference type="InterPro" id="IPR009051">
    <property type="entry name" value="Helical_ferredxn"/>
</dbReference>
<dbReference type="InterPro" id="IPR036188">
    <property type="entry name" value="FAD/NAD-bd_sf"/>
</dbReference>
<evidence type="ECO:0000256" key="13">
    <source>
        <dbReference type="ARBA" id="ARBA00049714"/>
    </source>
</evidence>
<proteinExistence type="predicted"/>
<comment type="function">
    <text evidence="12">Involved in pyrimidine base degradation. Catalyzes physiologically the reduction of uracil to 5,6-dihydrouracil (DHU) by using NADH as a specific cosubstrate. It also catalyzes the reverse reaction and the reduction of thymine to 5,6-dihydrothymine (DHT).</text>
</comment>
<evidence type="ECO:0000256" key="2">
    <source>
        <dbReference type="ARBA" id="ARBA00022630"/>
    </source>
</evidence>
<evidence type="ECO:0000256" key="5">
    <source>
        <dbReference type="ARBA" id="ARBA00023002"/>
    </source>
</evidence>
<dbReference type="SUPFAM" id="SSF54862">
    <property type="entry name" value="4Fe-4S ferredoxins"/>
    <property type="match status" value="1"/>
</dbReference>
<dbReference type="InterPro" id="IPR017896">
    <property type="entry name" value="4Fe4S_Fe-S-bd"/>
</dbReference>
<comment type="subunit">
    <text evidence="13">Heterotetramer of 2 PreA and 2 PreT subunits.</text>
</comment>
<dbReference type="InterPro" id="IPR017900">
    <property type="entry name" value="4Fe4S_Fe_S_CS"/>
</dbReference>
<sequence length="595" mass="66410">MKYLISPCRDACPLMRPIQRHNILLGYLGKLVETGLADEEVFLKIYDELFNFNPLFGICGYICGICENNCNRNEIDGPVQVRLIERFLFDWYKKAVNEGKFPPYRPIEMSSAKSEKVAIVGGGPAGLTAAFFLAKEGYKITLLESKSKLGGALRFIPSFRLPKDVLAFAIDQIVTPLSIEVQLKANIPINVLKRNYNVILIATGTPLPRPIPPFARDYPGVETAVEILSQISEGSINKDKYKGKKAVVIGGSGVAIDTARSLRRLGAEVALACLESADRTSKDGILANEEDEQAGKEEGITFYYSRGLDRVEKNNSQLHLTFSLCTSVYDLKDGRKIFNPQFDASDTISINTDFLVFAIGQLPDREYLKEILDENGRLMADPLTLSTSEQGVFVAGDVFRIGRAAEAIRAGKEAANSIKGFLEHKELKREKIEYFTVSLPYLKERILINPPQKTSFLALEQRLHSFDLEQEGFDLKQVILEAQRCLHCDICDNCRACVTLGFRQDVSKMYVIEEKCDGCGYCVDVCVYNAIKIIEYTKNNETKKTIEVNTYLCRGCGSCQATCPKEGCAIPGFSLAEFREEINKYLEGKIQIIQG</sequence>
<name>A0A7C1VL79_DESA2</name>
<keyword evidence="2" id="KW-0285">Flavoprotein</keyword>
<dbReference type="Gene3D" id="1.10.1060.10">
    <property type="entry name" value="Alpha-helical ferredoxin"/>
    <property type="match status" value="1"/>
</dbReference>
<dbReference type="AlphaFoldDB" id="A0A7C1VL79"/>
<dbReference type="EC" id="1.3.1.1" evidence="14"/>
<keyword evidence="7" id="KW-0411">Iron-sulfur</keyword>
<evidence type="ECO:0000256" key="8">
    <source>
        <dbReference type="ARBA" id="ARBA00030119"/>
    </source>
</evidence>
<gene>
    <name evidence="16" type="ORF">ENI35_03430</name>
</gene>
<comment type="cofactor">
    <cofactor evidence="1">
        <name>FMN</name>
        <dbReference type="ChEBI" id="CHEBI:58210"/>
    </cofactor>
</comment>
<protein>
    <recommendedName>
        <fullName evidence="14">dihydrouracil dehydrogenase (NAD(+))</fullName>
        <ecNumber evidence="14">1.3.1.1</ecNumber>
    </recommendedName>
    <alternativeName>
        <fullName evidence="9">Dihydrothymine dehydrogenase</fullName>
    </alternativeName>
    <alternativeName>
        <fullName evidence="8">Dihydrouracil dehydrogenase</fullName>
    </alternativeName>
</protein>
<keyword evidence="4" id="KW-0479">Metal-binding</keyword>
<comment type="caution">
    <text evidence="16">The sequence shown here is derived from an EMBL/GenBank/DDBJ whole genome shotgun (WGS) entry which is preliminary data.</text>
</comment>
<accession>A0A7C1VL79</accession>
<evidence type="ECO:0000256" key="12">
    <source>
        <dbReference type="ARBA" id="ARBA00049578"/>
    </source>
</evidence>
<dbReference type="PANTHER" id="PTHR43073">
    <property type="entry name" value="DIHYDROPYRIMIDINE DEHYDROGENASE [NADP(+)]"/>
    <property type="match status" value="1"/>
</dbReference>
<dbReference type="PRINTS" id="PR00368">
    <property type="entry name" value="FADPNR"/>
</dbReference>
<dbReference type="GO" id="GO:0051536">
    <property type="term" value="F:iron-sulfur cluster binding"/>
    <property type="evidence" value="ECO:0007669"/>
    <property type="project" value="UniProtKB-KW"/>
</dbReference>
<evidence type="ECO:0000256" key="10">
    <source>
        <dbReference type="ARBA" id="ARBA00047685"/>
    </source>
</evidence>
<dbReference type="EMBL" id="DRIH01000114">
    <property type="protein sequence ID" value="HEC67848.1"/>
    <property type="molecule type" value="Genomic_DNA"/>
</dbReference>